<dbReference type="AlphaFoldDB" id="A0A045IUI1"/>
<evidence type="ECO:0000313" key="12">
    <source>
        <dbReference type="Proteomes" id="UP000038802"/>
    </source>
</evidence>
<dbReference type="Proteomes" id="UP000048948">
    <property type="component" value="Unassembled WGS sequence"/>
</dbReference>
<dbReference type="Proteomes" id="UP000300237">
    <property type="component" value="Chromosome"/>
</dbReference>
<evidence type="ECO:0000313" key="19">
    <source>
        <dbReference type="Proteomes" id="UP000300237"/>
    </source>
</evidence>
<dbReference type="EMBL" id="CSAE01000107">
    <property type="protein sequence ID" value="COV40264.1"/>
    <property type="molecule type" value="Genomic_DNA"/>
</dbReference>
<dbReference type="EMBL" id="CHKL01000052">
    <property type="protein sequence ID" value="COV83782.1"/>
    <property type="molecule type" value="Genomic_DNA"/>
</dbReference>
<dbReference type="STRING" id="115862.BBG46_10350"/>
<accession>A0A045IUI1</accession>
<dbReference type="InterPro" id="IPR037126">
    <property type="entry name" value="PdaC/RsiV-like_sf"/>
</dbReference>
<dbReference type="EMBL" id="CGCX01000052">
    <property type="protein sequence ID" value="CFR65873.1"/>
    <property type="molecule type" value="Genomic_DNA"/>
</dbReference>
<evidence type="ECO:0000313" key="8">
    <source>
        <dbReference type="EMBL" id="MBP0684376.1"/>
    </source>
</evidence>
<evidence type="ECO:0000313" key="13">
    <source>
        <dbReference type="Proteomes" id="UP000046680"/>
    </source>
</evidence>
<dbReference type="RefSeq" id="WP_003409954.1">
    <property type="nucleotide sequence ID" value="NZ_AP017901.1"/>
</dbReference>
<dbReference type="Gene3D" id="3.90.640.20">
    <property type="entry name" value="Heat-shock cognate protein, ATPase"/>
    <property type="match status" value="1"/>
</dbReference>
<dbReference type="Proteomes" id="UP000256381">
    <property type="component" value="Unassembled WGS sequence"/>
</dbReference>
<dbReference type="EMBL" id="QTBD01000169">
    <property type="protein sequence ID" value="REQ50298.1"/>
    <property type="molecule type" value="Genomic_DNA"/>
</dbReference>
<evidence type="ECO:0000313" key="6">
    <source>
        <dbReference type="EMBL" id="COV40264.1"/>
    </source>
</evidence>
<evidence type="ECO:0000313" key="14">
    <source>
        <dbReference type="Proteomes" id="UP000048600"/>
    </source>
</evidence>
<sequence length="228" mass="24855">MRIKIFMLVTAVVLLCCSGVATAAPKTYCEELKGTDTGQACQIQMSDPAYNINISLPSYYPDQKSLENYIAQTRDKFLSAATSSTPREAPYELNITSATYQSAIPPRGTQAVVLKVYQNAGGTHPTTTYKAFDWDQAYRKPITYDTLWQADTDPLPVVFPIVQGELSKQTGQQVSIAPNAGLDPVNYQNFAVTNDGVIFFFNPGELLPEAAGPTQVLVPRSAIDSMLA</sequence>
<dbReference type="EMBL" id="LR027516">
    <property type="protein sequence ID" value="VCU50255.1"/>
    <property type="molecule type" value="Genomic_DNA"/>
</dbReference>
<dbReference type="InterPro" id="IPR053421">
    <property type="entry name" value="Esterase_Immunogenic_RsiV"/>
</dbReference>
<feature type="domain" description="DUF3298" evidence="2">
    <location>
        <begin position="146"/>
        <end position="221"/>
    </location>
</feature>
<evidence type="ECO:0000313" key="20">
    <source>
        <dbReference type="Proteomes" id="UP000671119"/>
    </source>
</evidence>
<dbReference type="Proteomes" id="UP000671119">
    <property type="component" value="Unassembled WGS sequence"/>
</dbReference>
<dbReference type="EMBL" id="JAGIZI010000024">
    <property type="protein sequence ID" value="MBP0684376.1"/>
    <property type="molecule type" value="Genomic_DNA"/>
</dbReference>
<reference evidence="12 13" key="2">
    <citation type="submission" date="2015-03" db="EMBL/GenBank/DDBJ databases">
        <authorList>
            <consortium name="Pathogen Informatics"/>
        </authorList>
    </citation>
    <scope>NUCLEOTIDE SEQUENCE [LARGE SCALE GENOMIC DNA]</scope>
    <source>
        <strain evidence="4 15">Bir 172</strain>
        <strain evidence="3 13">C09601061</strain>
        <strain evidence="12">K00500041</strain>
        <strain evidence="7 14">P00601463</strain>
    </source>
</reference>
<evidence type="ECO:0000313" key="11">
    <source>
        <dbReference type="EMBL" id="VCU50255.1"/>
    </source>
</evidence>
<evidence type="ECO:0000256" key="1">
    <source>
        <dbReference type="SAM" id="SignalP"/>
    </source>
</evidence>
<gene>
    <name evidence="7" type="primary">mpt64</name>
    <name evidence="9" type="ORF">A4S10_02083</name>
    <name evidence="11" type="ORF">DKC2_2094</name>
    <name evidence="10" type="ORF">DSJ38_14920</name>
    <name evidence="3" type="ORF">ERS007657_00264</name>
    <name evidence="6" type="ORF">ERS007703_01319</name>
    <name evidence="7" type="ORF">ERS007741_00769</name>
    <name evidence="4" type="ORF">ERS027646_00822</name>
    <name evidence="5" type="ORF">ERS094118_02823</name>
    <name evidence="8" type="ORF">J8J21_14895</name>
</gene>
<evidence type="ECO:0000313" key="3">
    <source>
        <dbReference type="EMBL" id="CFR65873.1"/>
    </source>
</evidence>
<name>A0A045IUI1_MYCTX</name>
<dbReference type="EMBL" id="COPH01000022">
    <property type="protein sequence ID" value="CLW56560.1"/>
    <property type="molecule type" value="Genomic_DNA"/>
</dbReference>
<reference evidence="9 17" key="4">
    <citation type="submission" date="2016-04" db="EMBL/GenBank/DDBJ databases">
        <authorList>
            <person name="Bigi M."/>
            <person name="Bigi F."/>
            <person name="Soria M.A."/>
        </authorList>
    </citation>
    <scope>NUCLEOTIDE SEQUENCE [LARGE SCALE GENOMIC DNA]</scope>
    <source>
        <strain evidence="9 17">6548</strain>
    </source>
</reference>
<evidence type="ECO:0000313" key="17">
    <source>
        <dbReference type="Proteomes" id="UP000189452"/>
    </source>
</evidence>
<reference evidence="8 20" key="9">
    <citation type="submission" date="2021-03" db="EMBL/GenBank/DDBJ databases">
        <title>Whole Genome Sequencing of Mycobacterium tuberculosis clinical isolates from Arunachal Pradesh, India.</title>
        <authorList>
            <person name="Singh S."/>
            <person name="Mudliar S.R."/>
            <person name="Kulsum U."/>
            <person name="Rufai S.B."/>
            <person name="Singh P.K."/>
            <person name="Umpo M."/>
            <person name="Nyori M."/>
        </authorList>
    </citation>
    <scope>NUCLEOTIDE SEQUENCE [LARGE SCALE GENOMIC DNA]</scope>
    <source>
        <strain evidence="8 20">OMICS/BPL/0142/20/SP</strain>
    </source>
</reference>
<feature type="signal peptide" evidence="1">
    <location>
        <begin position="1"/>
        <end position="23"/>
    </location>
</feature>
<dbReference type="Proteomes" id="UP000048600">
    <property type="component" value="Unassembled WGS sequence"/>
</dbReference>
<evidence type="ECO:0000313" key="18">
    <source>
        <dbReference type="Proteomes" id="UP000256381"/>
    </source>
</evidence>
<evidence type="ECO:0000259" key="2">
    <source>
        <dbReference type="Pfam" id="PF11738"/>
    </source>
</evidence>
<dbReference type="Proteomes" id="UP000189452">
    <property type="component" value="Chromosome"/>
</dbReference>
<evidence type="ECO:0000313" key="7">
    <source>
        <dbReference type="EMBL" id="COV83782.1"/>
    </source>
</evidence>
<evidence type="ECO:0000313" key="5">
    <source>
        <dbReference type="EMBL" id="CLW56560.1"/>
    </source>
</evidence>
<evidence type="ECO:0000313" key="4">
    <source>
        <dbReference type="EMBL" id="CKR85891.1"/>
    </source>
</evidence>
<proteinExistence type="predicted"/>
<dbReference type="Proteomes" id="UP000038802">
    <property type="component" value="Unassembled WGS sequence"/>
</dbReference>
<dbReference type="EMBL" id="LWDQ01000001">
    <property type="protein sequence ID" value="OMH59912.1"/>
    <property type="molecule type" value="Genomic_DNA"/>
</dbReference>
<organism evidence="7 14">
    <name type="scientific">Mycobacterium tuberculosis</name>
    <dbReference type="NCBI Taxonomy" id="1773"/>
    <lineage>
        <taxon>Bacteria</taxon>
        <taxon>Bacillati</taxon>
        <taxon>Actinomycetota</taxon>
        <taxon>Actinomycetes</taxon>
        <taxon>Mycobacteriales</taxon>
        <taxon>Mycobacteriaceae</taxon>
        <taxon>Mycobacterium</taxon>
        <taxon>Mycobacterium tuberculosis complex</taxon>
    </lineage>
</organism>
<evidence type="ECO:0000313" key="10">
    <source>
        <dbReference type="EMBL" id="REQ50298.1"/>
    </source>
</evidence>
<dbReference type="EMBL" id="CNGE01000096">
    <property type="protein sequence ID" value="CKR85891.1"/>
    <property type="molecule type" value="Genomic_DNA"/>
</dbReference>
<evidence type="ECO:0000313" key="9">
    <source>
        <dbReference type="EMBL" id="OMH59912.1"/>
    </source>
</evidence>
<dbReference type="InterPro" id="IPR021729">
    <property type="entry name" value="DUF3298"/>
</dbReference>
<dbReference type="Proteomes" id="UP000050139">
    <property type="component" value="Unassembled WGS sequence"/>
</dbReference>
<dbReference type="NCBIfam" id="NF043047">
    <property type="entry name" value="EstaseRv3036c"/>
    <property type="match status" value="1"/>
</dbReference>
<feature type="chain" id="PRO_5015026359" evidence="1">
    <location>
        <begin position="24"/>
        <end position="228"/>
    </location>
</feature>
<reference evidence="6" key="3">
    <citation type="submission" date="2015-03" db="EMBL/GenBank/DDBJ databases">
        <authorList>
            <person name="Murphy D."/>
        </authorList>
    </citation>
    <scope>NUCLEOTIDE SEQUENCE [LARGE SCALE GENOMIC DNA]</scope>
    <source>
        <strain evidence="6">K00500041</strain>
    </source>
</reference>
<keyword evidence="1" id="KW-0732">Signal</keyword>
<reference evidence="11 19" key="8">
    <citation type="submission" date="2018-08" db="EMBL/GenBank/DDBJ databases">
        <authorList>
            <person name="Fokvardsen B D."/>
            <person name="Norman A."/>
        </authorList>
    </citation>
    <scope>NUCLEOTIDE SEQUENCE [LARGE SCALE GENOMIC DNA]</scope>
    <source>
        <strain evidence="11 19">DKC2</strain>
    </source>
</reference>
<reference evidence="9 17" key="6">
    <citation type="submission" date="2017-02" db="EMBL/GenBank/DDBJ databases">
        <title>Protein polymorphisms may explain contrasting epidemiological fitness of two variants of a multidrug-resistant Mycobacterium tuberculosis strain.</title>
        <authorList>
            <person name="Bigi M.M."/>
            <person name="Lopez B."/>
            <person name="Blanco F.C."/>
            <person name="Sasiain M.C."/>
            <person name="De La Barrera S."/>
            <person name="Ritacco V."/>
            <person name="Bigi F."/>
            <person name="Soria M.A."/>
        </authorList>
    </citation>
    <scope>NUCLEOTIDE SEQUENCE [LARGE SCALE GENOMIC DNA]</scope>
    <source>
        <strain evidence="9 17">6548</strain>
    </source>
</reference>
<dbReference type="OMA" id="VIFFFDQ"/>
<evidence type="ECO:0000313" key="16">
    <source>
        <dbReference type="Proteomes" id="UP000050139"/>
    </source>
</evidence>
<evidence type="ECO:0000313" key="15">
    <source>
        <dbReference type="Proteomes" id="UP000048948"/>
    </source>
</evidence>
<dbReference type="PATRIC" id="fig|1773.206.peg.1824"/>
<dbReference type="Gene3D" id="3.30.565.40">
    <property type="entry name" value="Fervidobacterium nodosum Rt17-B1 like"/>
    <property type="match status" value="1"/>
</dbReference>
<reference evidence="5 16" key="1">
    <citation type="submission" date="2015-03" db="EMBL/GenBank/DDBJ databases">
        <authorList>
            <consortium name="Pathogen Informatics"/>
            <person name="Murphy D."/>
        </authorList>
    </citation>
    <scope>NUCLEOTIDE SEQUENCE [LARGE SCALE GENOMIC DNA]</scope>
    <source>
        <strain evidence="5 16">0268S</strain>
    </source>
</reference>
<dbReference type="Pfam" id="PF11738">
    <property type="entry name" value="DUF3298"/>
    <property type="match status" value="1"/>
</dbReference>
<dbReference type="Proteomes" id="UP000046680">
    <property type="component" value="Unassembled WGS sequence"/>
</dbReference>
<reference evidence="10" key="7">
    <citation type="submission" date="2018-07" db="EMBL/GenBank/DDBJ databases">
        <authorList>
            <person name="Shah S."/>
            <person name="Brown T."/>
            <person name="Auld S."/>
            <person name="Bratton K."/>
            <person name="Narechania A."/>
            <person name="Mathema B."/>
            <person name="Gandhi N."/>
        </authorList>
    </citation>
    <scope>NUCLEOTIDE SEQUENCE</scope>
    <source>
        <strain evidence="10">32301_S10</strain>
    </source>
</reference>
<protein>
    <submittedName>
        <fullName evidence="10">DUF3298 domain-containing protein</fullName>
    </submittedName>
    <submittedName>
        <fullName evidence="7 11">Immunogenic protein MPT64</fullName>
    </submittedName>
    <submittedName>
        <fullName evidence="8">Immunoprotective protein Mpt64</fullName>
    </submittedName>
</protein>
<reference evidence="10 18" key="5">
    <citation type="journal article" date="2017" name="N. Engl. J. Med.">
        <title>Transmission of Extensively Drug-Resistant Tuberculosis in South Africa.</title>
        <authorList>
            <person name="Shah N.S."/>
            <person name="Auld S.C."/>
            <person name="Brust J.C."/>
            <person name="Mathema B."/>
            <person name="Ismail N."/>
            <person name="Moodley P."/>
            <person name="Mlisana K."/>
            <person name="Allana S."/>
            <person name="Campbell A."/>
            <person name="Mthiyane T."/>
            <person name="Morris N."/>
            <person name="Mpangase P."/>
            <person name="van der Meulen H."/>
            <person name="Omar S.V."/>
            <person name="Brown T.S."/>
            <person name="Narechania A."/>
            <person name="Shaskina E."/>
            <person name="Kapwata T."/>
            <person name="Kreiswirth B."/>
            <person name="Gandhi N.R."/>
        </authorList>
    </citation>
    <scope>NUCLEOTIDE SEQUENCE [LARGE SCALE GENOMIC DNA]</scope>
    <source>
        <strain evidence="10 18">32301_S10</strain>
    </source>
</reference>
<dbReference type="SMR" id="A0A045IUI1"/>